<organism evidence="2 3">
    <name type="scientific">Ephemerocybe angulata</name>
    <dbReference type="NCBI Taxonomy" id="980116"/>
    <lineage>
        <taxon>Eukaryota</taxon>
        <taxon>Fungi</taxon>
        <taxon>Dikarya</taxon>
        <taxon>Basidiomycota</taxon>
        <taxon>Agaricomycotina</taxon>
        <taxon>Agaricomycetes</taxon>
        <taxon>Agaricomycetidae</taxon>
        <taxon>Agaricales</taxon>
        <taxon>Agaricineae</taxon>
        <taxon>Psathyrellaceae</taxon>
        <taxon>Ephemerocybe</taxon>
    </lineage>
</organism>
<protein>
    <recommendedName>
        <fullName evidence="1">CHAT domain-containing protein</fullName>
    </recommendedName>
</protein>
<comment type="caution">
    <text evidence="2">The sequence shown here is derived from an EMBL/GenBank/DDBJ whole genome shotgun (WGS) entry which is preliminary data.</text>
</comment>
<dbReference type="AlphaFoldDB" id="A0A8H5FG55"/>
<dbReference type="InterPro" id="IPR024983">
    <property type="entry name" value="CHAT_dom"/>
</dbReference>
<gene>
    <name evidence="2" type="ORF">D9611_012237</name>
</gene>
<dbReference type="Proteomes" id="UP000541558">
    <property type="component" value="Unassembled WGS sequence"/>
</dbReference>
<sequence>MPGFETFLEPSPWYTLLQHLPEAGYVFVVNVEEGRCDAIALVAGMDTLIHITLPAFSLAKCNQYREDLSTQLRSYDLRDRGSTGVDVLRDGNRVRSCSRYSSRVMGGGGEANSGRCENTHRSSGEAPPRIWWCPTGPLSFLPIHAAEIYDDQCTESVMDYAVSSYTPTVAALTDRVRNNRQIDKEVSGLLLTSQPNTPSGSAIPGTTREVRAIYDMATSAAVRVEKLEESAVTSSSCLDSMARLRSVHLACHASQDADNPLRSRFSFHDGSLDLASILQRDLKNADLAFLSACQTSTGVQTLPDEAVHLAAGMLSAGYR</sequence>
<evidence type="ECO:0000313" key="3">
    <source>
        <dbReference type="Proteomes" id="UP000541558"/>
    </source>
</evidence>
<evidence type="ECO:0000313" key="2">
    <source>
        <dbReference type="EMBL" id="KAF5335564.1"/>
    </source>
</evidence>
<dbReference type="OrthoDB" id="9991317at2759"/>
<name>A0A8H5FG55_9AGAR</name>
<accession>A0A8H5FG55</accession>
<proteinExistence type="predicted"/>
<evidence type="ECO:0000259" key="1">
    <source>
        <dbReference type="Pfam" id="PF12770"/>
    </source>
</evidence>
<dbReference type="EMBL" id="JAACJK010000061">
    <property type="protein sequence ID" value="KAF5335564.1"/>
    <property type="molecule type" value="Genomic_DNA"/>
</dbReference>
<dbReference type="Pfam" id="PF12770">
    <property type="entry name" value="CHAT"/>
    <property type="match status" value="1"/>
</dbReference>
<reference evidence="2 3" key="1">
    <citation type="journal article" date="2020" name="ISME J.">
        <title>Uncovering the hidden diversity of litter-decomposition mechanisms in mushroom-forming fungi.</title>
        <authorList>
            <person name="Floudas D."/>
            <person name="Bentzer J."/>
            <person name="Ahren D."/>
            <person name="Johansson T."/>
            <person name="Persson P."/>
            <person name="Tunlid A."/>
        </authorList>
    </citation>
    <scope>NUCLEOTIDE SEQUENCE [LARGE SCALE GENOMIC DNA]</scope>
    <source>
        <strain evidence="2 3">CBS 175.51</strain>
    </source>
</reference>
<feature type="domain" description="CHAT" evidence="1">
    <location>
        <begin position="127"/>
        <end position="319"/>
    </location>
</feature>
<keyword evidence="3" id="KW-1185">Reference proteome</keyword>